<dbReference type="Proteomes" id="UP000198588">
    <property type="component" value="Unassembled WGS sequence"/>
</dbReference>
<name>A0A1G5ZSU9_9HYPH</name>
<dbReference type="SUPFAM" id="SSF53041">
    <property type="entry name" value="Resolvase-like"/>
    <property type="match status" value="1"/>
</dbReference>
<reference evidence="2 3" key="1">
    <citation type="submission" date="2016-10" db="EMBL/GenBank/DDBJ databases">
        <authorList>
            <person name="de Groot N.N."/>
        </authorList>
    </citation>
    <scope>NUCLEOTIDE SEQUENCE [LARGE SCALE GENOMIC DNA]</scope>
    <source>
        <strain evidence="2 3">CGMCC 1.12097</strain>
    </source>
</reference>
<dbReference type="InterPro" id="IPR036162">
    <property type="entry name" value="Resolvase-like_N_sf"/>
</dbReference>
<dbReference type="GO" id="GO:0003677">
    <property type="term" value="F:DNA binding"/>
    <property type="evidence" value="ECO:0007669"/>
    <property type="project" value="InterPro"/>
</dbReference>
<dbReference type="PANTHER" id="PTHR30461">
    <property type="entry name" value="DNA-INVERTASE FROM LAMBDOID PROPHAGE"/>
    <property type="match status" value="1"/>
</dbReference>
<dbReference type="InterPro" id="IPR006119">
    <property type="entry name" value="Resolv_N"/>
</dbReference>
<organism evidence="2 3">
    <name type="scientific">Mesorhizobium qingshengii</name>
    <dbReference type="NCBI Taxonomy" id="1165689"/>
    <lineage>
        <taxon>Bacteria</taxon>
        <taxon>Pseudomonadati</taxon>
        <taxon>Pseudomonadota</taxon>
        <taxon>Alphaproteobacteria</taxon>
        <taxon>Hyphomicrobiales</taxon>
        <taxon>Phyllobacteriaceae</taxon>
        <taxon>Mesorhizobium</taxon>
    </lineage>
</organism>
<dbReference type="EMBL" id="FMXM01000027">
    <property type="protein sequence ID" value="SDA97725.1"/>
    <property type="molecule type" value="Genomic_DNA"/>
</dbReference>
<dbReference type="InterPro" id="IPR050639">
    <property type="entry name" value="SSR_resolvase"/>
</dbReference>
<evidence type="ECO:0000313" key="3">
    <source>
        <dbReference type="Proteomes" id="UP000198588"/>
    </source>
</evidence>
<feature type="domain" description="Resolvase/invertase-type recombinase catalytic" evidence="1">
    <location>
        <begin position="19"/>
        <end position="129"/>
    </location>
</feature>
<dbReference type="SMART" id="SM00857">
    <property type="entry name" value="Resolvase"/>
    <property type="match status" value="1"/>
</dbReference>
<sequence>MAKNSDFPRAAASRPRFRAAQYLRMSKEHQTYSIDNQKDAIRNYADIMGYEIIATYEDAGRSGLKLDGRLGRFLRGRSPGRPKRHSQRGAGRRLTLVGVAPMPLVLASRDIGGRTVGPAGAAGAFIGVVGRRRRPTGAHRWGNALRLQ</sequence>
<protein>
    <submittedName>
        <fullName evidence="2">Resolvase, N terminal domain</fullName>
    </submittedName>
</protein>
<dbReference type="GO" id="GO:0000150">
    <property type="term" value="F:DNA strand exchange activity"/>
    <property type="evidence" value="ECO:0007669"/>
    <property type="project" value="InterPro"/>
</dbReference>
<dbReference type="Gene3D" id="3.40.50.1390">
    <property type="entry name" value="Resolvase, N-terminal catalytic domain"/>
    <property type="match status" value="1"/>
</dbReference>
<accession>A0A1G5ZSU9</accession>
<dbReference type="Pfam" id="PF00239">
    <property type="entry name" value="Resolvase"/>
    <property type="match status" value="1"/>
</dbReference>
<dbReference type="PANTHER" id="PTHR30461:SF23">
    <property type="entry name" value="DNA RECOMBINASE-RELATED"/>
    <property type="match status" value="1"/>
</dbReference>
<dbReference type="RefSeq" id="WP_425284753.1">
    <property type="nucleotide sequence ID" value="NZ_FMXM01000027.1"/>
</dbReference>
<dbReference type="AlphaFoldDB" id="A0A1G5ZSU9"/>
<evidence type="ECO:0000259" key="1">
    <source>
        <dbReference type="SMART" id="SM00857"/>
    </source>
</evidence>
<dbReference type="STRING" id="1165689.SAMN02927914_05958"/>
<gene>
    <name evidence="2" type="ORF">SAMN02927914_05958</name>
</gene>
<proteinExistence type="predicted"/>
<evidence type="ECO:0000313" key="2">
    <source>
        <dbReference type="EMBL" id="SDA97725.1"/>
    </source>
</evidence>